<dbReference type="CDD" id="cd10527">
    <property type="entry name" value="SET_LSMT"/>
    <property type="match status" value="1"/>
</dbReference>
<dbReference type="Proteomes" id="UP000829196">
    <property type="component" value="Unassembled WGS sequence"/>
</dbReference>
<dbReference type="PANTHER" id="PTHR13271:SF55">
    <property type="entry name" value="SET DOMAIN-CONTAINING PROTEIN"/>
    <property type="match status" value="1"/>
</dbReference>
<dbReference type="EMBL" id="JAGYWB010000001">
    <property type="protein sequence ID" value="KAI0530482.1"/>
    <property type="molecule type" value="Genomic_DNA"/>
</dbReference>
<evidence type="ECO:0000313" key="1">
    <source>
        <dbReference type="EMBL" id="KAI0530482.1"/>
    </source>
</evidence>
<reference evidence="1" key="1">
    <citation type="journal article" date="2022" name="Front. Genet.">
        <title>Chromosome-Scale Assembly of the Dendrobium nobile Genome Provides Insights Into the Molecular Mechanism of the Biosynthesis of the Medicinal Active Ingredient of Dendrobium.</title>
        <authorList>
            <person name="Xu Q."/>
            <person name="Niu S.-C."/>
            <person name="Li K.-L."/>
            <person name="Zheng P.-J."/>
            <person name="Zhang X.-J."/>
            <person name="Jia Y."/>
            <person name="Liu Y."/>
            <person name="Niu Y.-X."/>
            <person name="Yu L.-H."/>
            <person name="Chen D.-F."/>
            <person name="Zhang G.-Q."/>
        </authorList>
    </citation>
    <scope>NUCLEOTIDE SEQUENCE</scope>
    <source>
        <tissue evidence="1">Leaf</tissue>
    </source>
</reference>
<dbReference type="PANTHER" id="PTHR13271">
    <property type="entry name" value="UNCHARACTERIZED PUTATIVE METHYLTRANSFERASE"/>
    <property type="match status" value="1"/>
</dbReference>
<dbReference type="InterPro" id="IPR046341">
    <property type="entry name" value="SET_dom_sf"/>
</dbReference>
<gene>
    <name evidence="1" type="ORF">KFK09_000026</name>
</gene>
<evidence type="ECO:0000313" key="2">
    <source>
        <dbReference type="Proteomes" id="UP000829196"/>
    </source>
</evidence>
<comment type="caution">
    <text evidence="1">The sequence shown here is derived from an EMBL/GenBank/DDBJ whole genome shotgun (WGS) entry which is preliminary data.</text>
</comment>
<dbReference type="AlphaFoldDB" id="A0A8T3CAR3"/>
<name>A0A8T3CAR3_DENNO</name>
<dbReference type="InterPro" id="IPR050600">
    <property type="entry name" value="SETD3_SETD6_MTase"/>
</dbReference>
<organism evidence="1 2">
    <name type="scientific">Dendrobium nobile</name>
    <name type="common">Orchid</name>
    <dbReference type="NCBI Taxonomy" id="94219"/>
    <lineage>
        <taxon>Eukaryota</taxon>
        <taxon>Viridiplantae</taxon>
        <taxon>Streptophyta</taxon>
        <taxon>Embryophyta</taxon>
        <taxon>Tracheophyta</taxon>
        <taxon>Spermatophyta</taxon>
        <taxon>Magnoliopsida</taxon>
        <taxon>Liliopsida</taxon>
        <taxon>Asparagales</taxon>
        <taxon>Orchidaceae</taxon>
        <taxon>Epidendroideae</taxon>
        <taxon>Malaxideae</taxon>
        <taxon>Dendrobiinae</taxon>
        <taxon>Dendrobium</taxon>
    </lineage>
</organism>
<keyword evidence="2" id="KW-1185">Reference proteome</keyword>
<dbReference type="OrthoDB" id="42889at2759"/>
<dbReference type="Gene3D" id="3.90.1410.10">
    <property type="entry name" value="set domain protein methyltransferase, domain 1"/>
    <property type="match status" value="1"/>
</dbReference>
<protein>
    <recommendedName>
        <fullName evidence="3">SET domain-containing protein</fullName>
    </recommendedName>
</protein>
<sequence>MGANHESEAKLQLLLQWLQVNGVELRCCTIKSCGPNKGFGVFTSCAPTEDGVALVVPLDLSITPMRVLQDPYTGPRCRAMLEEGDVDDRFLIILFLTVERLRPNSSWKPYLDMLPTTFGNPLWFTEDELAELKGTTLYRASVLQRKNLQALYDDKVKVLVDELLRGDERSESLRDVQFEDFLWAYSIFWTRALNIPFPRSYVFPESFGDQSNNPACHTGHCGAFKAEMAGETTDDRSGGTCRDNSILFGKENSADTSSSKAGETVWVEGLVPGIDFCNHGLKPAATWDVDQMGSLTGIPSSMYLLLADPVSMEIDKEICISYGNKGNEELLYLYGFIIDINPSDYLMVHYPLELLKNSPLSESKEKLLELQKAELRCLLPRSLLDTGYHKDEVSERSSFSWSGQRKVPSYLHKLVFPQEFMAALRTIKMQDHEIKKATSLLAELVGSIDEGQASEADVRAAVWESCGDYAALELLVDLLRAKMMELEESSGTVENDSKLLEDFHNLELEEHMRENSSTERKGMTRNIKSCIVYRRGQKQLTSLFLKEAEQALELCANEQE</sequence>
<dbReference type="SUPFAM" id="SSF82199">
    <property type="entry name" value="SET domain"/>
    <property type="match status" value="1"/>
</dbReference>
<evidence type="ECO:0008006" key="3">
    <source>
        <dbReference type="Google" id="ProtNLM"/>
    </source>
</evidence>
<accession>A0A8T3CAR3</accession>
<dbReference type="GO" id="GO:0016279">
    <property type="term" value="F:protein-lysine N-methyltransferase activity"/>
    <property type="evidence" value="ECO:0007669"/>
    <property type="project" value="TreeGrafter"/>
</dbReference>
<dbReference type="SMR" id="A0A8T3CAR3"/>
<proteinExistence type="predicted"/>